<name>A0A1H3ASU4_9RHOB</name>
<evidence type="ECO:0000259" key="1">
    <source>
        <dbReference type="Pfam" id="PF12697"/>
    </source>
</evidence>
<organism evidence="2 3">
    <name type="scientific">Roseicitreum antarcticum</name>
    <dbReference type="NCBI Taxonomy" id="564137"/>
    <lineage>
        <taxon>Bacteria</taxon>
        <taxon>Pseudomonadati</taxon>
        <taxon>Pseudomonadota</taxon>
        <taxon>Alphaproteobacteria</taxon>
        <taxon>Rhodobacterales</taxon>
        <taxon>Paracoccaceae</taxon>
        <taxon>Roseicitreum</taxon>
    </lineage>
</organism>
<dbReference type="PANTHER" id="PTHR43689">
    <property type="entry name" value="HYDROLASE"/>
    <property type="match status" value="1"/>
</dbReference>
<protein>
    <submittedName>
        <fullName evidence="2">Pimeloyl-ACP methyl ester carboxylesterase</fullName>
    </submittedName>
</protein>
<dbReference type="InterPro" id="IPR029058">
    <property type="entry name" value="AB_hydrolase_fold"/>
</dbReference>
<reference evidence="2 3" key="1">
    <citation type="submission" date="2016-10" db="EMBL/GenBank/DDBJ databases">
        <authorList>
            <person name="de Groot N.N."/>
        </authorList>
    </citation>
    <scope>NUCLEOTIDE SEQUENCE [LARGE SCALE GENOMIC DNA]</scope>
    <source>
        <strain evidence="2 3">CGMCC 1.8894</strain>
    </source>
</reference>
<dbReference type="RefSeq" id="WP_176847148.1">
    <property type="nucleotide sequence ID" value="NZ_CP061498.1"/>
</dbReference>
<dbReference type="AlphaFoldDB" id="A0A1H3ASU4"/>
<feature type="domain" description="AB hydrolase-1" evidence="1">
    <location>
        <begin position="5"/>
        <end position="223"/>
    </location>
</feature>
<evidence type="ECO:0000313" key="3">
    <source>
        <dbReference type="Proteomes" id="UP000198539"/>
    </source>
</evidence>
<dbReference type="EMBL" id="FNOM01000007">
    <property type="protein sequence ID" value="SDX32746.1"/>
    <property type="molecule type" value="Genomic_DNA"/>
</dbReference>
<keyword evidence="3" id="KW-1185">Reference proteome</keyword>
<dbReference type="Proteomes" id="UP000198539">
    <property type="component" value="Unassembled WGS sequence"/>
</dbReference>
<dbReference type="InterPro" id="IPR000073">
    <property type="entry name" value="AB_hydrolase_1"/>
</dbReference>
<proteinExistence type="predicted"/>
<evidence type="ECO:0000313" key="2">
    <source>
        <dbReference type="EMBL" id="SDX32746.1"/>
    </source>
</evidence>
<sequence length="256" mass="27276">MGDAVVLIPGLQADRASWTHQIAHLAGDRSVIVPDGYHDLPSIAAMAGHVLDQCPGAFHLVGWSMGGYIALEVMEAAADRVQSLTLIATSARPETDGSRLRREERLQKAAKIGLRADHGETMTACVHDPITLSPDVFAAMADASVALGLDALTAQQSAIIARRDMRPLLPGLACPTLIVTGECDPVIDTAFSVEMHKLVPGARLVALAKCGHCPPLEHPDRINKLLDSWFLEQDRHAVSLRAGTMGGPNRPALADE</sequence>
<dbReference type="SUPFAM" id="SSF53474">
    <property type="entry name" value="alpha/beta-Hydrolases"/>
    <property type="match status" value="1"/>
</dbReference>
<dbReference type="Pfam" id="PF12697">
    <property type="entry name" value="Abhydrolase_6"/>
    <property type="match status" value="1"/>
</dbReference>
<dbReference type="Gene3D" id="3.40.50.1820">
    <property type="entry name" value="alpha/beta hydrolase"/>
    <property type="match status" value="1"/>
</dbReference>
<dbReference type="STRING" id="564137.SAMN04488238_107121"/>
<dbReference type="PANTHER" id="PTHR43689:SF8">
    <property type="entry name" value="ALPHA_BETA-HYDROLASES SUPERFAMILY PROTEIN"/>
    <property type="match status" value="1"/>
</dbReference>
<gene>
    <name evidence="2" type="ORF">SAMN04488238_107121</name>
</gene>
<accession>A0A1H3ASU4</accession>